<dbReference type="InterPro" id="IPR012933">
    <property type="entry name" value="HicA_mRNA_interferase"/>
</dbReference>
<gene>
    <name evidence="1" type="ORF">CLG94_04530</name>
</gene>
<keyword evidence="2" id="KW-1185">Reference proteome</keyword>
<sequence length="86" mass="9572">MGKYSKLREKILAGGADSNIEFADLCKLLGRLGFEERVRGDHHIFTLGGVAEIINLQPKGKKAKPYQVKQVRNTLVTYRLGEGDVD</sequence>
<accession>A0A2T4TYX3</accession>
<evidence type="ECO:0000313" key="2">
    <source>
        <dbReference type="Proteomes" id="UP000241436"/>
    </source>
</evidence>
<evidence type="ECO:0000313" key="1">
    <source>
        <dbReference type="EMBL" id="PTL36310.1"/>
    </source>
</evidence>
<organism evidence="1 2">
    <name type="scientific">Candidatus Methylomirabilis limnetica</name>
    <dbReference type="NCBI Taxonomy" id="2033718"/>
    <lineage>
        <taxon>Bacteria</taxon>
        <taxon>Candidatus Methylomirabilota</taxon>
        <taxon>Candidatus Methylomirabilia</taxon>
        <taxon>Candidatus Methylomirabilales</taxon>
        <taxon>Candidatus Methylomirabilaceae</taxon>
        <taxon>Candidatus Methylomirabilis</taxon>
    </lineage>
</organism>
<comment type="caution">
    <text evidence="1">The sequence shown here is derived from an EMBL/GenBank/DDBJ whole genome shotgun (WGS) entry which is preliminary data.</text>
</comment>
<proteinExistence type="predicted"/>
<dbReference type="Pfam" id="PF07927">
    <property type="entry name" value="HicA_toxin"/>
    <property type="match status" value="1"/>
</dbReference>
<dbReference type="GO" id="GO:0003729">
    <property type="term" value="F:mRNA binding"/>
    <property type="evidence" value="ECO:0007669"/>
    <property type="project" value="InterPro"/>
</dbReference>
<protein>
    <submittedName>
        <fullName evidence="1">Toxin HicA</fullName>
    </submittedName>
</protein>
<dbReference type="OrthoDB" id="308644at2"/>
<dbReference type="AlphaFoldDB" id="A0A2T4TYX3"/>
<dbReference type="Proteomes" id="UP000241436">
    <property type="component" value="Unassembled WGS sequence"/>
</dbReference>
<reference evidence="2" key="2">
    <citation type="journal article" date="2018" name="Environ. Microbiol.">
        <title>Bloom of a denitrifying methanotroph, 'Candidatus Methylomirabilis limnetica', in a deep stratified lake.</title>
        <authorList>
            <person name="Graf J.S."/>
            <person name="Mayr M.J."/>
            <person name="Marchant H.K."/>
            <person name="Tienken D."/>
            <person name="Hach P.F."/>
            <person name="Brand A."/>
            <person name="Schubert C.J."/>
            <person name="Kuypers M.M."/>
            <person name="Milucka J."/>
        </authorList>
    </citation>
    <scope>NUCLEOTIDE SEQUENCE [LARGE SCALE GENOMIC DNA]</scope>
    <source>
        <strain evidence="2">Zug</strain>
    </source>
</reference>
<dbReference type="RefSeq" id="WP_107561686.1">
    <property type="nucleotide sequence ID" value="NZ_NVQC01000016.1"/>
</dbReference>
<dbReference type="SUPFAM" id="SSF54786">
    <property type="entry name" value="YcfA/nrd intein domain"/>
    <property type="match status" value="1"/>
</dbReference>
<name>A0A2T4TYX3_9BACT</name>
<dbReference type="EMBL" id="NVQC01000016">
    <property type="protein sequence ID" value="PTL36310.1"/>
    <property type="molecule type" value="Genomic_DNA"/>
</dbReference>
<reference evidence="1 2" key="1">
    <citation type="submission" date="2017-09" db="EMBL/GenBank/DDBJ databases">
        <title>Bloom of a denitrifying methanotroph, Candidatus Methylomirabilis limnetica, in a deep stratified lake.</title>
        <authorList>
            <person name="Graf J.S."/>
            <person name="Marchant H.K."/>
            <person name="Tienken D."/>
            <person name="Hach P.F."/>
            <person name="Brand A."/>
            <person name="Schubert C.J."/>
            <person name="Kuypers M.M."/>
            <person name="Milucka J."/>
        </authorList>
    </citation>
    <scope>NUCLEOTIDE SEQUENCE [LARGE SCALE GENOMIC DNA]</scope>
    <source>
        <strain evidence="1 2">Zug</strain>
    </source>
</reference>